<dbReference type="PRINTS" id="PR00376">
    <property type="entry name" value="IL1BCENZYME"/>
</dbReference>
<dbReference type="PANTHER" id="PTHR22576:SF41">
    <property type="entry name" value="CASPASE 14, APOPTOSIS-RELATED CYSTEINE PEPTIDASE"/>
    <property type="match status" value="1"/>
</dbReference>
<dbReference type="PROSITE" id="PS50208">
    <property type="entry name" value="CASPASE_P20"/>
    <property type="match status" value="1"/>
</dbReference>
<proteinExistence type="inferred from homology"/>
<dbReference type="InterPro" id="IPR001309">
    <property type="entry name" value="Pept_C14_p20"/>
</dbReference>
<evidence type="ECO:0000256" key="2">
    <source>
        <dbReference type="RuleBase" id="RU003971"/>
    </source>
</evidence>
<dbReference type="InterPro" id="IPR052039">
    <property type="entry name" value="Caspase-related_regulators"/>
</dbReference>
<sequence>PWEPKIPEKLESYFTTEVGTKARGWAIVFYHEQFDANLHLPPRKEAQKDVENLTRVLKDRGFLVKAFKDFKYERIKEKLHEIAHSPELADHDCLIVCFLSHGREGGRLYAQDDYFEESRLWVPFYGDECRDLAGKPKLFFIQACRGACFDEGVIGKIFIDGDDSPDHHGKKADDDEYHLPTHANILVAHTTYEGHVAFKNVDMGSYFIYTLCQVLEKHSETLDVMRMLTIVAGVMAEGFKSRSLDPRKHKKKQMPTIRSTLIREVYLKPKPQT</sequence>
<gene>
    <name evidence="5" type="ORF">DSTB1V02_LOCUS13327</name>
</gene>
<evidence type="ECO:0000313" key="6">
    <source>
        <dbReference type="Proteomes" id="UP000677054"/>
    </source>
</evidence>
<evidence type="ECO:0000256" key="1">
    <source>
        <dbReference type="ARBA" id="ARBA00010134"/>
    </source>
</evidence>
<reference evidence="5" key="1">
    <citation type="submission" date="2020-11" db="EMBL/GenBank/DDBJ databases">
        <authorList>
            <person name="Tran Van P."/>
        </authorList>
    </citation>
    <scope>NUCLEOTIDE SEQUENCE</scope>
</reference>
<feature type="domain" description="Caspase family p10" evidence="3">
    <location>
        <begin position="175"/>
        <end position="269"/>
    </location>
</feature>
<dbReference type="GO" id="GO:0004197">
    <property type="term" value="F:cysteine-type endopeptidase activity"/>
    <property type="evidence" value="ECO:0007669"/>
    <property type="project" value="InterPro"/>
</dbReference>
<dbReference type="InterPro" id="IPR002138">
    <property type="entry name" value="Pept_C14_p10"/>
</dbReference>
<dbReference type="Pfam" id="PF00656">
    <property type="entry name" value="Peptidase_C14"/>
    <property type="match status" value="1"/>
</dbReference>
<dbReference type="PANTHER" id="PTHR22576">
    <property type="entry name" value="MUCOSA ASSOCIATED LYMPHOID TISSUE LYMPHOMA TRANSLOCATION PROTEIN 1/PARACASPASE"/>
    <property type="match status" value="1"/>
</dbReference>
<evidence type="ECO:0000259" key="3">
    <source>
        <dbReference type="PROSITE" id="PS50207"/>
    </source>
</evidence>
<comment type="similarity">
    <text evidence="1 2">Belongs to the peptidase C14A family.</text>
</comment>
<dbReference type="OrthoDB" id="6116485at2759"/>
<keyword evidence="6" id="KW-1185">Reference proteome</keyword>
<dbReference type="Proteomes" id="UP000677054">
    <property type="component" value="Unassembled WGS sequence"/>
</dbReference>
<dbReference type="GO" id="GO:0006508">
    <property type="term" value="P:proteolysis"/>
    <property type="evidence" value="ECO:0007669"/>
    <property type="project" value="InterPro"/>
</dbReference>
<dbReference type="EMBL" id="LR905655">
    <property type="protein sequence ID" value="CAD7253579.1"/>
    <property type="molecule type" value="Genomic_DNA"/>
</dbReference>
<evidence type="ECO:0000313" key="5">
    <source>
        <dbReference type="EMBL" id="CAD7253579.1"/>
    </source>
</evidence>
<dbReference type="SUPFAM" id="SSF52129">
    <property type="entry name" value="Caspase-like"/>
    <property type="match status" value="1"/>
</dbReference>
<name>A0A7R9FSN6_9CRUS</name>
<dbReference type="InterPro" id="IPR033139">
    <property type="entry name" value="Caspase_cys_AS"/>
</dbReference>
<feature type="domain" description="Caspase family p20" evidence="4">
    <location>
        <begin position="22"/>
        <end position="146"/>
    </location>
</feature>
<feature type="non-terminal residue" evidence="5">
    <location>
        <position position="1"/>
    </location>
</feature>
<dbReference type="Gene3D" id="3.40.50.1460">
    <property type="match status" value="1"/>
</dbReference>
<dbReference type="InterPro" id="IPR029030">
    <property type="entry name" value="Caspase-like_dom_sf"/>
</dbReference>
<evidence type="ECO:0008006" key="7">
    <source>
        <dbReference type="Google" id="ProtNLM"/>
    </source>
</evidence>
<accession>A0A7R9FSN6</accession>
<dbReference type="InterPro" id="IPR011600">
    <property type="entry name" value="Pept_C14_caspase"/>
</dbReference>
<dbReference type="PROSITE" id="PS50207">
    <property type="entry name" value="CASPASE_P10"/>
    <property type="match status" value="1"/>
</dbReference>
<dbReference type="SMART" id="SM00115">
    <property type="entry name" value="CASc"/>
    <property type="match status" value="1"/>
</dbReference>
<protein>
    <recommendedName>
        <fullName evidence="7">Caspase</fullName>
    </recommendedName>
</protein>
<organism evidence="5">
    <name type="scientific">Darwinula stevensoni</name>
    <dbReference type="NCBI Taxonomy" id="69355"/>
    <lineage>
        <taxon>Eukaryota</taxon>
        <taxon>Metazoa</taxon>
        <taxon>Ecdysozoa</taxon>
        <taxon>Arthropoda</taxon>
        <taxon>Crustacea</taxon>
        <taxon>Oligostraca</taxon>
        <taxon>Ostracoda</taxon>
        <taxon>Podocopa</taxon>
        <taxon>Podocopida</taxon>
        <taxon>Darwinulocopina</taxon>
        <taxon>Darwinuloidea</taxon>
        <taxon>Darwinulidae</taxon>
        <taxon>Darwinula</taxon>
    </lineage>
</organism>
<dbReference type="InterPro" id="IPR015917">
    <property type="entry name" value="Pept_C14A"/>
</dbReference>
<dbReference type="PROSITE" id="PS01122">
    <property type="entry name" value="CASPASE_CYS"/>
    <property type="match status" value="1"/>
</dbReference>
<dbReference type="EMBL" id="CAJPEV010006138">
    <property type="protein sequence ID" value="CAG0903873.1"/>
    <property type="molecule type" value="Genomic_DNA"/>
</dbReference>
<dbReference type="AlphaFoldDB" id="A0A7R9FSN6"/>
<evidence type="ECO:0000259" key="4">
    <source>
        <dbReference type="PROSITE" id="PS50208"/>
    </source>
</evidence>